<dbReference type="InterPro" id="IPR042178">
    <property type="entry name" value="Serpin_sf_1"/>
</dbReference>
<evidence type="ECO:0000313" key="2">
    <source>
        <dbReference type="EMBL" id="MCI26855.1"/>
    </source>
</evidence>
<evidence type="ECO:0000313" key="3">
    <source>
        <dbReference type="Proteomes" id="UP000265520"/>
    </source>
</evidence>
<organism evidence="2 3">
    <name type="scientific">Trifolium medium</name>
    <dbReference type="NCBI Taxonomy" id="97028"/>
    <lineage>
        <taxon>Eukaryota</taxon>
        <taxon>Viridiplantae</taxon>
        <taxon>Streptophyta</taxon>
        <taxon>Embryophyta</taxon>
        <taxon>Tracheophyta</taxon>
        <taxon>Spermatophyta</taxon>
        <taxon>Magnoliopsida</taxon>
        <taxon>eudicotyledons</taxon>
        <taxon>Gunneridae</taxon>
        <taxon>Pentapetalae</taxon>
        <taxon>rosids</taxon>
        <taxon>fabids</taxon>
        <taxon>Fabales</taxon>
        <taxon>Fabaceae</taxon>
        <taxon>Papilionoideae</taxon>
        <taxon>50 kb inversion clade</taxon>
        <taxon>NPAAA clade</taxon>
        <taxon>Hologalegina</taxon>
        <taxon>IRL clade</taxon>
        <taxon>Trifolieae</taxon>
        <taxon>Trifolium</taxon>
    </lineage>
</organism>
<feature type="non-terminal residue" evidence="2">
    <location>
        <position position="60"/>
    </location>
</feature>
<dbReference type="Proteomes" id="UP000265520">
    <property type="component" value="Unassembled WGS sequence"/>
</dbReference>
<comment type="caution">
    <text evidence="2">The sequence shown here is derived from an EMBL/GenBank/DDBJ whole genome shotgun (WGS) entry which is preliminary data.</text>
</comment>
<dbReference type="AlphaFoldDB" id="A0A392QUD4"/>
<dbReference type="InterPro" id="IPR036186">
    <property type="entry name" value="Serpin_sf"/>
</dbReference>
<keyword evidence="3" id="KW-1185">Reference proteome</keyword>
<dbReference type="SUPFAM" id="SSF56574">
    <property type="entry name" value="Serpins"/>
    <property type="match status" value="1"/>
</dbReference>
<reference evidence="2 3" key="1">
    <citation type="journal article" date="2018" name="Front. Plant Sci.">
        <title>Red Clover (Trifolium pratense) and Zigzag Clover (T. medium) - A Picture of Genomic Similarities and Differences.</title>
        <authorList>
            <person name="Dluhosova J."/>
            <person name="Istvanek J."/>
            <person name="Nedelnik J."/>
            <person name="Repkova J."/>
        </authorList>
    </citation>
    <scope>NUCLEOTIDE SEQUENCE [LARGE SCALE GENOMIC DNA]</scope>
    <source>
        <strain evidence="3">cv. 10/8</strain>
        <tissue evidence="2">Leaf</tissue>
    </source>
</reference>
<sequence>MDLRKPIPIRRQTDVALNIAKHLFSKDEYQEKNFVFSPFSLHSLLSLMAAGSQGMFLILQ</sequence>
<evidence type="ECO:0000256" key="1">
    <source>
        <dbReference type="ARBA" id="ARBA00009500"/>
    </source>
</evidence>
<comment type="similarity">
    <text evidence="1">Belongs to the serpin family.</text>
</comment>
<name>A0A392QUD4_9FABA</name>
<dbReference type="Gene3D" id="3.30.497.10">
    <property type="entry name" value="Antithrombin, subunit I, domain 2"/>
    <property type="match status" value="1"/>
</dbReference>
<accession>A0A392QUD4</accession>
<proteinExistence type="inferred from homology"/>
<protein>
    <submittedName>
        <fullName evidence="2">Serpin-ZX</fullName>
    </submittedName>
</protein>
<dbReference type="EMBL" id="LXQA010155720">
    <property type="protein sequence ID" value="MCI26855.1"/>
    <property type="molecule type" value="Genomic_DNA"/>
</dbReference>